<evidence type="ECO:0000313" key="1">
    <source>
        <dbReference type="EMBL" id="KAH6929290.1"/>
    </source>
</evidence>
<accession>A0ACB7S3I2</accession>
<dbReference type="EMBL" id="CM023486">
    <property type="protein sequence ID" value="KAH6929290.1"/>
    <property type="molecule type" value="Genomic_DNA"/>
</dbReference>
<protein>
    <submittedName>
        <fullName evidence="1">Uncharacterized protein</fullName>
    </submittedName>
</protein>
<dbReference type="Proteomes" id="UP000821845">
    <property type="component" value="Chromosome 6"/>
</dbReference>
<name>A0ACB7S3I2_HYAAI</name>
<reference evidence="1" key="1">
    <citation type="submission" date="2020-05" db="EMBL/GenBank/DDBJ databases">
        <title>Large-scale comparative analyses of tick genomes elucidate their genetic diversity and vector capacities.</title>
        <authorList>
            <person name="Jia N."/>
            <person name="Wang J."/>
            <person name="Shi W."/>
            <person name="Du L."/>
            <person name="Sun Y."/>
            <person name="Zhan W."/>
            <person name="Jiang J."/>
            <person name="Wang Q."/>
            <person name="Zhang B."/>
            <person name="Ji P."/>
            <person name="Sakyi L.B."/>
            <person name="Cui X."/>
            <person name="Yuan T."/>
            <person name="Jiang B."/>
            <person name="Yang W."/>
            <person name="Lam T.T.-Y."/>
            <person name="Chang Q."/>
            <person name="Ding S."/>
            <person name="Wang X."/>
            <person name="Zhu J."/>
            <person name="Ruan X."/>
            <person name="Zhao L."/>
            <person name="Wei J."/>
            <person name="Que T."/>
            <person name="Du C."/>
            <person name="Cheng J."/>
            <person name="Dai P."/>
            <person name="Han X."/>
            <person name="Huang E."/>
            <person name="Gao Y."/>
            <person name="Liu J."/>
            <person name="Shao H."/>
            <person name="Ye R."/>
            <person name="Li L."/>
            <person name="Wei W."/>
            <person name="Wang X."/>
            <person name="Wang C."/>
            <person name="Yang T."/>
            <person name="Huo Q."/>
            <person name="Li W."/>
            <person name="Guo W."/>
            <person name="Chen H."/>
            <person name="Zhou L."/>
            <person name="Ni X."/>
            <person name="Tian J."/>
            <person name="Zhou Y."/>
            <person name="Sheng Y."/>
            <person name="Liu T."/>
            <person name="Pan Y."/>
            <person name="Xia L."/>
            <person name="Li J."/>
            <person name="Zhao F."/>
            <person name="Cao W."/>
        </authorList>
    </citation>
    <scope>NUCLEOTIDE SEQUENCE</scope>
    <source>
        <strain evidence="1">Hyas-2018</strain>
    </source>
</reference>
<proteinExistence type="predicted"/>
<gene>
    <name evidence="1" type="ORF">HPB50_025949</name>
</gene>
<evidence type="ECO:0000313" key="2">
    <source>
        <dbReference type="Proteomes" id="UP000821845"/>
    </source>
</evidence>
<sequence>MTFAEYTEADNVDICDTVSLEQTTKEALPCADATVTSKEDDDDNSTDVAVPVPTTFTDMFRHLGSIRNYICASDDAEDLLLDVAQLKQKLLLLRVKKVEKKHTIFFNWVV</sequence>
<comment type="caution">
    <text evidence="1">The sequence shown here is derived from an EMBL/GenBank/DDBJ whole genome shotgun (WGS) entry which is preliminary data.</text>
</comment>
<keyword evidence="2" id="KW-1185">Reference proteome</keyword>
<organism evidence="1 2">
    <name type="scientific">Hyalomma asiaticum</name>
    <name type="common">Tick</name>
    <dbReference type="NCBI Taxonomy" id="266040"/>
    <lineage>
        <taxon>Eukaryota</taxon>
        <taxon>Metazoa</taxon>
        <taxon>Ecdysozoa</taxon>
        <taxon>Arthropoda</taxon>
        <taxon>Chelicerata</taxon>
        <taxon>Arachnida</taxon>
        <taxon>Acari</taxon>
        <taxon>Parasitiformes</taxon>
        <taxon>Ixodida</taxon>
        <taxon>Ixodoidea</taxon>
        <taxon>Ixodidae</taxon>
        <taxon>Hyalomminae</taxon>
        <taxon>Hyalomma</taxon>
    </lineage>
</organism>